<dbReference type="AlphaFoldDB" id="A0A6M4GW82"/>
<dbReference type="Gene3D" id="1.10.472.150">
    <property type="entry name" value="Glucose-regulated metallo-peptidase M90, N-terminal domain"/>
    <property type="match status" value="1"/>
</dbReference>
<evidence type="ECO:0000313" key="1">
    <source>
        <dbReference type="EMBL" id="QJR11540.1"/>
    </source>
</evidence>
<dbReference type="PANTHER" id="PTHR30164">
    <property type="entry name" value="MTFA PEPTIDASE"/>
    <property type="match status" value="1"/>
</dbReference>
<proteinExistence type="predicted"/>
<dbReference type="InterPro" id="IPR010384">
    <property type="entry name" value="MtfA_fam"/>
</dbReference>
<keyword evidence="2" id="KW-1185">Reference proteome</keyword>
<dbReference type="RefSeq" id="WP_171092966.1">
    <property type="nucleotide sequence ID" value="NZ_CP053069.1"/>
</dbReference>
<dbReference type="EMBL" id="CP053069">
    <property type="protein sequence ID" value="QJR11540.1"/>
    <property type="molecule type" value="Genomic_DNA"/>
</dbReference>
<dbReference type="Proteomes" id="UP000501534">
    <property type="component" value="Chromosome"/>
</dbReference>
<dbReference type="GO" id="GO:0005829">
    <property type="term" value="C:cytosol"/>
    <property type="evidence" value="ECO:0007669"/>
    <property type="project" value="TreeGrafter"/>
</dbReference>
<sequence length="276" mass="30753">MLGLAWLRRKPGEPTLAVTPELWQRATAPWLFMRGLAPADVERLRLLSENFLSTKHFSGTHDLEITPLMKVHVAAQACILVLELGIEWYEGWSEIIVYPSQFAPEREVMDEAGVVHITNDPMAGEAWLGGPVVLSYEDVAMTGDEETRVAGYNVVIHEFAHKLDMRHGEPNGFPPLHDGMSVAAWRKAFAAAYEDFCARVDAADELSERDDGAALDELPIDPYGAESPGEFFAVISEAFFETPELLSPEYPAVYEQLRLFYRQDPLARLTSSSSPS</sequence>
<dbReference type="InterPro" id="IPR042252">
    <property type="entry name" value="MtfA_N"/>
</dbReference>
<evidence type="ECO:0000313" key="2">
    <source>
        <dbReference type="Proteomes" id="UP000501534"/>
    </source>
</evidence>
<dbReference type="Gene3D" id="3.40.390.10">
    <property type="entry name" value="Collagenase (Catalytic Domain)"/>
    <property type="match status" value="1"/>
</dbReference>
<protein>
    <submittedName>
        <fullName evidence="1">Protein MtfA</fullName>
    </submittedName>
</protein>
<dbReference type="GO" id="GO:0008237">
    <property type="term" value="F:metallopeptidase activity"/>
    <property type="evidence" value="ECO:0007669"/>
    <property type="project" value="InterPro"/>
</dbReference>
<dbReference type="SUPFAM" id="SSF55486">
    <property type="entry name" value="Metalloproteases ('zincins'), catalytic domain"/>
    <property type="match status" value="1"/>
</dbReference>
<dbReference type="GO" id="GO:0004177">
    <property type="term" value="F:aminopeptidase activity"/>
    <property type="evidence" value="ECO:0007669"/>
    <property type="project" value="TreeGrafter"/>
</dbReference>
<reference evidence="1 2" key="1">
    <citation type="submission" date="2020-04" db="EMBL/GenBank/DDBJ databases">
        <title>Usitatibacter rugosus gen. nov., sp. nov. and Usitatibacter palustris sp. nov., novel members of Usitatibacteraceae fam. nov. within the order Nitrosomonadales isolated from soil.</title>
        <authorList>
            <person name="Huber K.J."/>
            <person name="Neumann-Schaal M."/>
            <person name="Geppert A."/>
            <person name="Luckner M."/>
            <person name="Wanner G."/>
            <person name="Overmann J."/>
        </authorList>
    </citation>
    <scope>NUCLEOTIDE SEQUENCE [LARGE SCALE GENOMIC DNA]</scope>
    <source>
        <strain evidence="1 2">0125_3</strain>
    </source>
</reference>
<organism evidence="1 2">
    <name type="scientific">Usitatibacter rugosus</name>
    <dbReference type="NCBI Taxonomy" id="2732067"/>
    <lineage>
        <taxon>Bacteria</taxon>
        <taxon>Pseudomonadati</taxon>
        <taxon>Pseudomonadota</taxon>
        <taxon>Betaproteobacteria</taxon>
        <taxon>Nitrosomonadales</taxon>
        <taxon>Usitatibacteraceae</taxon>
        <taxon>Usitatibacter</taxon>
    </lineage>
</organism>
<name>A0A6M4GW82_9PROT</name>
<dbReference type="CDD" id="cd20169">
    <property type="entry name" value="Peptidase_M90_mtfA"/>
    <property type="match status" value="1"/>
</dbReference>
<gene>
    <name evidence="1" type="primary">mtfA_1</name>
    <name evidence="1" type="ORF">DSM104443_02618</name>
</gene>
<dbReference type="KEGG" id="uru:DSM104443_02618"/>
<accession>A0A6M4GW82</accession>
<dbReference type="InterPro" id="IPR024079">
    <property type="entry name" value="MetalloPept_cat_dom_sf"/>
</dbReference>
<dbReference type="Pfam" id="PF06167">
    <property type="entry name" value="Peptidase_M90"/>
    <property type="match status" value="1"/>
</dbReference>
<dbReference type="PANTHER" id="PTHR30164:SF2">
    <property type="entry name" value="PROTEIN MTFA"/>
    <property type="match status" value="1"/>
</dbReference>